<dbReference type="GO" id="GO:0003678">
    <property type="term" value="F:DNA helicase activity"/>
    <property type="evidence" value="ECO:0007669"/>
    <property type="project" value="UniProtKB-EC"/>
</dbReference>
<dbReference type="GO" id="GO:0000166">
    <property type="term" value="F:nucleotide binding"/>
    <property type="evidence" value="ECO:0007669"/>
    <property type="project" value="InterPro"/>
</dbReference>
<proteinExistence type="predicted"/>
<evidence type="ECO:0000259" key="1">
    <source>
        <dbReference type="PROSITE" id="PS50967"/>
    </source>
</evidence>
<feature type="domain" description="HRDC" evidence="1">
    <location>
        <begin position="1"/>
        <end position="56"/>
    </location>
</feature>
<comment type="caution">
    <text evidence="2">The sequence shown here is derived from an EMBL/GenBank/DDBJ whole genome shotgun (WGS) entry which is preliminary data.</text>
</comment>
<dbReference type="EMBL" id="VSSQ01030573">
    <property type="protein sequence ID" value="MPM81147.1"/>
    <property type="molecule type" value="Genomic_DNA"/>
</dbReference>
<dbReference type="Pfam" id="PF00570">
    <property type="entry name" value="HRDC"/>
    <property type="match status" value="1"/>
</dbReference>
<dbReference type="GO" id="GO:0016787">
    <property type="term" value="F:hydrolase activity"/>
    <property type="evidence" value="ECO:0007669"/>
    <property type="project" value="UniProtKB-KW"/>
</dbReference>
<evidence type="ECO:0000313" key="2">
    <source>
        <dbReference type="EMBL" id="MPM81147.1"/>
    </source>
</evidence>
<reference evidence="2" key="1">
    <citation type="submission" date="2019-08" db="EMBL/GenBank/DDBJ databases">
        <authorList>
            <person name="Kucharzyk K."/>
            <person name="Murdoch R.W."/>
            <person name="Higgins S."/>
            <person name="Loffler F."/>
        </authorList>
    </citation>
    <scope>NUCLEOTIDE SEQUENCE</scope>
</reference>
<dbReference type="InterPro" id="IPR002121">
    <property type="entry name" value="HRDC_dom"/>
</dbReference>
<dbReference type="InterPro" id="IPR010997">
    <property type="entry name" value="HRDC-like_sf"/>
</dbReference>
<dbReference type="GO" id="GO:0003676">
    <property type="term" value="F:nucleic acid binding"/>
    <property type="evidence" value="ECO:0007669"/>
    <property type="project" value="InterPro"/>
</dbReference>
<sequence>MPPYVVFADSTLKEMSQYCPVNEDALRKIKGVGEVKLERYGREFLAVIKEYAAKQN</sequence>
<keyword evidence="2" id="KW-0547">Nucleotide-binding</keyword>
<dbReference type="PROSITE" id="PS50967">
    <property type="entry name" value="HRDC"/>
    <property type="match status" value="1"/>
</dbReference>
<accession>A0A645CW55</accession>
<protein>
    <submittedName>
        <fullName evidence="2">ATP-dependent DNA helicase RecQ</fullName>
        <ecNumber evidence="2">3.6.4.12</ecNumber>
    </submittedName>
</protein>
<dbReference type="InterPro" id="IPR044876">
    <property type="entry name" value="HRDC_dom_sf"/>
</dbReference>
<dbReference type="EC" id="3.6.4.12" evidence="2"/>
<keyword evidence="2" id="KW-0378">Hydrolase</keyword>
<gene>
    <name evidence="2" type="primary">recQ_19</name>
    <name evidence="2" type="ORF">SDC9_128199</name>
</gene>
<keyword evidence="2" id="KW-0347">Helicase</keyword>
<keyword evidence="2" id="KW-0067">ATP-binding</keyword>
<dbReference type="SUPFAM" id="SSF47819">
    <property type="entry name" value="HRDC-like"/>
    <property type="match status" value="1"/>
</dbReference>
<name>A0A645CW55_9ZZZZ</name>
<dbReference type="Gene3D" id="1.10.150.80">
    <property type="entry name" value="HRDC domain"/>
    <property type="match status" value="1"/>
</dbReference>
<dbReference type="AlphaFoldDB" id="A0A645CW55"/>
<organism evidence="2">
    <name type="scientific">bioreactor metagenome</name>
    <dbReference type="NCBI Taxonomy" id="1076179"/>
    <lineage>
        <taxon>unclassified sequences</taxon>
        <taxon>metagenomes</taxon>
        <taxon>ecological metagenomes</taxon>
    </lineage>
</organism>